<dbReference type="GO" id="GO:0016301">
    <property type="term" value="F:kinase activity"/>
    <property type="evidence" value="ECO:0007669"/>
    <property type="project" value="UniProtKB-KW"/>
</dbReference>
<gene>
    <name evidence="1" type="ORF">AVDCRST_MAG92-893</name>
</gene>
<keyword evidence="1" id="KW-0418">Kinase</keyword>
<proteinExistence type="predicted"/>
<sequence length="42" mass="4806">MPQLFNLRSPIGHLPSRRWVGGYYWWHHASVLAAKLGQCGIT</sequence>
<dbReference type="AlphaFoldDB" id="A0A6J4HNT7"/>
<organism evidence="1">
    <name type="scientific">uncultured Coleofasciculus sp</name>
    <dbReference type="NCBI Taxonomy" id="1267456"/>
    <lineage>
        <taxon>Bacteria</taxon>
        <taxon>Bacillati</taxon>
        <taxon>Cyanobacteriota</taxon>
        <taxon>Cyanophyceae</taxon>
        <taxon>Coleofasciculales</taxon>
        <taxon>Coleofasciculaceae</taxon>
        <taxon>Coleofasciculus</taxon>
        <taxon>environmental samples</taxon>
    </lineage>
</organism>
<name>A0A6J4HNT7_9CYAN</name>
<keyword evidence="1" id="KW-0808">Transferase</keyword>
<reference evidence="1" key="1">
    <citation type="submission" date="2020-02" db="EMBL/GenBank/DDBJ databases">
        <authorList>
            <person name="Meier V. D."/>
        </authorList>
    </citation>
    <scope>NUCLEOTIDE SEQUENCE</scope>
    <source>
        <strain evidence="1">AVDCRST_MAG92</strain>
    </source>
</reference>
<dbReference type="EMBL" id="CADCTM010000122">
    <property type="protein sequence ID" value="CAA9227749.1"/>
    <property type="molecule type" value="Genomic_DNA"/>
</dbReference>
<accession>A0A6J4HNT7</accession>
<protein>
    <submittedName>
        <fullName evidence="1">Serine/threonine kinase</fullName>
    </submittedName>
</protein>
<evidence type="ECO:0000313" key="1">
    <source>
        <dbReference type="EMBL" id="CAA9227749.1"/>
    </source>
</evidence>